<dbReference type="Ensembl" id="ENSSHAT00000041046.1">
    <property type="protein sequence ID" value="ENSSHAP00000045035.1"/>
    <property type="gene ID" value="ENSSHAG00000026124.1"/>
</dbReference>
<dbReference type="InterPro" id="IPR055409">
    <property type="entry name" value="Beta-prop_FAM234A_B"/>
</dbReference>
<dbReference type="AlphaFoldDB" id="A0A7N4V7V5"/>
<keyword evidence="8" id="KW-1185">Reference proteome</keyword>
<dbReference type="Pfam" id="PF23727">
    <property type="entry name" value="Beta-prop_FAM234A_B"/>
    <property type="match status" value="1"/>
</dbReference>
<dbReference type="GO" id="GO:0016020">
    <property type="term" value="C:membrane"/>
    <property type="evidence" value="ECO:0007669"/>
    <property type="project" value="UniProtKB-SubCell"/>
</dbReference>
<evidence type="ECO:0000313" key="8">
    <source>
        <dbReference type="Proteomes" id="UP000007648"/>
    </source>
</evidence>
<evidence type="ECO:0000256" key="1">
    <source>
        <dbReference type="ARBA" id="ARBA00004167"/>
    </source>
</evidence>
<evidence type="ECO:0000256" key="2">
    <source>
        <dbReference type="ARBA" id="ARBA00022692"/>
    </source>
</evidence>
<dbReference type="InterPro" id="IPR045232">
    <property type="entry name" value="FAM234"/>
</dbReference>
<dbReference type="GO" id="GO:0009986">
    <property type="term" value="C:cell surface"/>
    <property type="evidence" value="ECO:0007669"/>
    <property type="project" value="TreeGrafter"/>
</dbReference>
<feature type="domain" description="FAM234A/B beta-propeller" evidence="6">
    <location>
        <begin position="81"/>
        <end position="396"/>
    </location>
</feature>
<accession>A0A7N4V7V5</accession>
<protein>
    <submittedName>
        <fullName evidence="7">Family with sequence similarity 234 member A</fullName>
    </submittedName>
</protein>
<evidence type="ECO:0000256" key="5">
    <source>
        <dbReference type="SAM" id="Phobius"/>
    </source>
</evidence>
<keyword evidence="2 5" id="KW-0812">Transmembrane</keyword>
<evidence type="ECO:0000256" key="4">
    <source>
        <dbReference type="ARBA" id="ARBA00023136"/>
    </source>
</evidence>
<dbReference type="PANTHER" id="PTHR21419:SF7">
    <property type="entry name" value="PROTEIN FAM234A"/>
    <property type="match status" value="1"/>
</dbReference>
<keyword evidence="3 5" id="KW-1133">Transmembrane helix</keyword>
<dbReference type="GeneTree" id="ENSGT00530000063694"/>
<feature type="transmembrane region" description="Helical" evidence="5">
    <location>
        <begin position="49"/>
        <end position="69"/>
    </location>
</feature>
<reference evidence="7" key="2">
    <citation type="submission" date="2025-08" db="UniProtKB">
        <authorList>
            <consortium name="Ensembl"/>
        </authorList>
    </citation>
    <scope>IDENTIFICATION</scope>
</reference>
<name>A0A7N4V7V5_SARHA</name>
<reference evidence="7 8" key="1">
    <citation type="journal article" date="2011" name="Proc. Natl. Acad. Sci. U.S.A.">
        <title>Genetic diversity and population structure of the endangered marsupial Sarcophilus harrisii (Tasmanian devil).</title>
        <authorList>
            <person name="Miller W."/>
            <person name="Hayes V.M."/>
            <person name="Ratan A."/>
            <person name="Petersen D.C."/>
            <person name="Wittekindt N.E."/>
            <person name="Miller J."/>
            <person name="Walenz B."/>
            <person name="Knight J."/>
            <person name="Qi J."/>
            <person name="Zhao F."/>
            <person name="Wang Q."/>
            <person name="Bedoya-Reina O.C."/>
            <person name="Katiyar N."/>
            <person name="Tomsho L.P."/>
            <person name="Kasson L.M."/>
            <person name="Hardie R.A."/>
            <person name="Woodbridge P."/>
            <person name="Tindall E.A."/>
            <person name="Bertelsen M.F."/>
            <person name="Dixon D."/>
            <person name="Pyecroft S."/>
            <person name="Helgen K.M."/>
            <person name="Lesk A.M."/>
            <person name="Pringle T.H."/>
            <person name="Patterson N."/>
            <person name="Zhang Y."/>
            <person name="Kreiss A."/>
            <person name="Woods G.M."/>
            <person name="Jones M.E."/>
            <person name="Schuster S.C."/>
        </authorList>
    </citation>
    <scope>NUCLEOTIDE SEQUENCE [LARGE SCALE GENOMIC DNA]</scope>
</reference>
<dbReference type="PANTHER" id="PTHR21419">
    <property type="match status" value="1"/>
</dbReference>
<evidence type="ECO:0000313" key="7">
    <source>
        <dbReference type="Ensembl" id="ENSSHAP00000045035.1"/>
    </source>
</evidence>
<sequence length="499" mass="57093">MMEKELEAEIHPLKADERKSQGNLESGIEKDGSFKKTSRHSRFAQCRTVIFFFSLFICLFVVFIISFIIPCPDKSISQKMWRINYNAAVTYDFMTFKDISEDTIQDILFLYKEDSNGDSSNSNNSCTNQGFSTPCVYLAALSGTNGSVLWERPVAQDVAYMECVDRHMMEGPPSGCFIVGKQHSFLAVDSSIGEIMWNQPWPFGDNDSVLTPFLTIPDLTGNEIQDLLIFTKSGRRIKTYLFSSNTGDQVGSLSYLNLEGEVGYLMHITYTGAYYILFHSASYIYAYPLKDLYEEMTGGKDLFMEDNYWQKMIDNITHRILPFSSGTIRYLINVPVLKKKDILLVKTDRCELFDGQMFSLQWTLNASEVVRKPVLGYYKPGEHAIVLEAGTGFQRKETGDYRKTLYMFHPILPYVLLELTNTTKNIVAFNVIFEQKHHASYVLLTGPTSADLPGQVSLSKEKLKESVLNAKVIWLGQTRPENDQTIKDRFYELRYKRET</sequence>
<dbReference type="Proteomes" id="UP000007648">
    <property type="component" value="Unassembled WGS sequence"/>
</dbReference>
<evidence type="ECO:0000256" key="3">
    <source>
        <dbReference type="ARBA" id="ARBA00022989"/>
    </source>
</evidence>
<organism evidence="7 8">
    <name type="scientific">Sarcophilus harrisii</name>
    <name type="common">Tasmanian devil</name>
    <name type="synonym">Sarcophilus laniarius</name>
    <dbReference type="NCBI Taxonomy" id="9305"/>
    <lineage>
        <taxon>Eukaryota</taxon>
        <taxon>Metazoa</taxon>
        <taxon>Chordata</taxon>
        <taxon>Craniata</taxon>
        <taxon>Vertebrata</taxon>
        <taxon>Euteleostomi</taxon>
        <taxon>Mammalia</taxon>
        <taxon>Metatheria</taxon>
        <taxon>Dasyuromorphia</taxon>
        <taxon>Dasyuridae</taxon>
        <taxon>Sarcophilus</taxon>
    </lineage>
</organism>
<reference evidence="7" key="3">
    <citation type="submission" date="2025-09" db="UniProtKB">
        <authorList>
            <consortium name="Ensembl"/>
        </authorList>
    </citation>
    <scope>IDENTIFICATION</scope>
</reference>
<gene>
    <name evidence="7" type="primary">FAM234A</name>
</gene>
<evidence type="ECO:0000259" key="6">
    <source>
        <dbReference type="Pfam" id="PF23727"/>
    </source>
</evidence>
<proteinExistence type="predicted"/>
<keyword evidence="4 5" id="KW-0472">Membrane</keyword>
<comment type="subcellular location">
    <subcellularLocation>
        <location evidence="1">Membrane</location>
        <topology evidence="1">Single-pass membrane protein</topology>
    </subcellularLocation>
</comment>